<evidence type="ECO:0000256" key="1">
    <source>
        <dbReference type="SAM" id="MobiDB-lite"/>
    </source>
</evidence>
<comment type="caution">
    <text evidence="2">The sequence shown here is derived from an EMBL/GenBank/DDBJ whole genome shotgun (WGS) entry which is preliminary data.</text>
</comment>
<proteinExistence type="predicted"/>
<reference evidence="2 3" key="1">
    <citation type="submission" date="2021-01" db="EMBL/GenBank/DDBJ databases">
        <title>Whole genome shotgun sequence of Plantactinospora endophytica NBRC 110450.</title>
        <authorList>
            <person name="Komaki H."/>
            <person name="Tamura T."/>
        </authorList>
    </citation>
    <scope>NUCLEOTIDE SEQUENCE [LARGE SCALE GENOMIC DNA]</scope>
    <source>
        <strain evidence="2 3">NBRC 110450</strain>
    </source>
</reference>
<feature type="region of interest" description="Disordered" evidence="1">
    <location>
        <begin position="53"/>
        <end position="83"/>
    </location>
</feature>
<name>A0ABQ4DZ46_9ACTN</name>
<organism evidence="2 3">
    <name type="scientific">Plantactinospora endophytica</name>
    <dbReference type="NCBI Taxonomy" id="673535"/>
    <lineage>
        <taxon>Bacteria</taxon>
        <taxon>Bacillati</taxon>
        <taxon>Actinomycetota</taxon>
        <taxon>Actinomycetes</taxon>
        <taxon>Micromonosporales</taxon>
        <taxon>Micromonosporaceae</taxon>
        <taxon>Plantactinospora</taxon>
    </lineage>
</organism>
<evidence type="ECO:0000313" key="2">
    <source>
        <dbReference type="EMBL" id="GIG87725.1"/>
    </source>
</evidence>
<evidence type="ECO:0000313" key="3">
    <source>
        <dbReference type="Proteomes" id="UP000646749"/>
    </source>
</evidence>
<keyword evidence="3" id="KW-1185">Reference proteome</keyword>
<sequence length="83" mass="9016">MLVFSEVIFASKYARPSVRLRSWTTAMMCSVRLIRRLPDTEEPMMLLVTGGRVRRGGPVPGSEPVTVGEAADVTDVGEPPGRA</sequence>
<protein>
    <submittedName>
        <fullName evidence="2">Uncharacterized protein</fullName>
    </submittedName>
</protein>
<gene>
    <name evidence="2" type="ORF">Pen02_26610</name>
</gene>
<accession>A0ABQ4DZ46</accession>
<dbReference type="Proteomes" id="UP000646749">
    <property type="component" value="Unassembled WGS sequence"/>
</dbReference>
<dbReference type="EMBL" id="BONW01000013">
    <property type="protein sequence ID" value="GIG87725.1"/>
    <property type="molecule type" value="Genomic_DNA"/>
</dbReference>